<accession>A0A0D8XWV3</accession>
<dbReference type="AlphaFoldDB" id="A0A0D8XWV3"/>
<gene>
    <name evidence="3" type="ORF">DICVIV_04701</name>
</gene>
<dbReference type="Pfam" id="PF00100">
    <property type="entry name" value="Zona_pellucida"/>
    <property type="match status" value="1"/>
</dbReference>
<dbReference type="STRING" id="29172.A0A0D8XWV3"/>
<name>A0A0D8XWV3_DICVI</name>
<dbReference type="InterPro" id="IPR001507">
    <property type="entry name" value="ZP_dom"/>
</dbReference>
<keyword evidence="4" id="KW-1185">Reference proteome</keyword>
<keyword evidence="1" id="KW-0472">Membrane</keyword>
<dbReference type="PROSITE" id="PS51034">
    <property type="entry name" value="ZP_2"/>
    <property type="match status" value="1"/>
</dbReference>
<dbReference type="OrthoDB" id="6432511at2759"/>
<dbReference type="Proteomes" id="UP000053766">
    <property type="component" value="Unassembled WGS sequence"/>
</dbReference>
<feature type="transmembrane region" description="Helical" evidence="1">
    <location>
        <begin position="306"/>
        <end position="326"/>
    </location>
</feature>
<proteinExistence type="predicted"/>
<feature type="domain" description="ZP" evidence="2">
    <location>
        <begin position="1"/>
        <end position="254"/>
    </location>
</feature>
<keyword evidence="1" id="KW-0812">Transmembrane</keyword>
<protein>
    <submittedName>
        <fullName evidence="3">Zona pellucida-like domain protein</fullName>
    </submittedName>
</protein>
<dbReference type="SMART" id="SM00241">
    <property type="entry name" value="ZP"/>
    <property type="match status" value="1"/>
</dbReference>
<evidence type="ECO:0000259" key="2">
    <source>
        <dbReference type="PROSITE" id="PS51034"/>
    </source>
</evidence>
<keyword evidence="1" id="KW-1133">Transmembrane helix</keyword>
<dbReference type="PANTHER" id="PTHR46560">
    <property type="entry name" value="CYPHER, ISOFORM B"/>
    <property type="match status" value="1"/>
</dbReference>
<organism evidence="3 4">
    <name type="scientific">Dictyocaulus viviparus</name>
    <name type="common">Bovine lungworm</name>
    <dbReference type="NCBI Taxonomy" id="29172"/>
    <lineage>
        <taxon>Eukaryota</taxon>
        <taxon>Metazoa</taxon>
        <taxon>Ecdysozoa</taxon>
        <taxon>Nematoda</taxon>
        <taxon>Chromadorea</taxon>
        <taxon>Rhabditida</taxon>
        <taxon>Rhabditina</taxon>
        <taxon>Rhabditomorpha</taxon>
        <taxon>Strongyloidea</taxon>
        <taxon>Metastrongylidae</taxon>
        <taxon>Dictyocaulus</taxon>
    </lineage>
</organism>
<evidence type="ECO:0000313" key="3">
    <source>
        <dbReference type="EMBL" id="KJH49143.1"/>
    </source>
</evidence>
<reference evidence="3 4" key="1">
    <citation type="submission" date="2013-11" db="EMBL/GenBank/DDBJ databases">
        <title>Draft genome of the bovine lungworm Dictyocaulus viviparus.</title>
        <authorList>
            <person name="Mitreva M."/>
        </authorList>
    </citation>
    <scope>NUCLEOTIDE SEQUENCE [LARGE SCALE GENOMIC DNA]</scope>
    <source>
        <strain evidence="3 4">HannoverDv2000</strain>
    </source>
</reference>
<evidence type="ECO:0000256" key="1">
    <source>
        <dbReference type="SAM" id="Phobius"/>
    </source>
</evidence>
<reference evidence="4" key="2">
    <citation type="journal article" date="2016" name="Sci. Rep.">
        <title>Dictyocaulus viviparus genome, variome and transcriptome elucidate lungworm biology and support future intervention.</title>
        <authorList>
            <person name="McNulty S.N."/>
            <person name="Strube C."/>
            <person name="Rosa B.A."/>
            <person name="Martin J.C."/>
            <person name="Tyagi R."/>
            <person name="Choi Y.J."/>
            <person name="Wang Q."/>
            <person name="Hallsworth Pepin K."/>
            <person name="Zhang X."/>
            <person name="Ozersky P."/>
            <person name="Wilson R.K."/>
            <person name="Sternberg P.W."/>
            <person name="Gasser R.B."/>
            <person name="Mitreva M."/>
        </authorList>
    </citation>
    <scope>NUCLEOTIDE SEQUENCE [LARGE SCALE GENOMIC DNA]</scope>
    <source>
        <strain evidence="4">HannoverDv2000</strain>
    </source>
</reference>
<dbReference type="EMBL" id="KN716244">
    <property type="protein sequence ID" value="KJH49143.1"/>
    <property type="molecule type" value="Genomic_DNA"/>
</dbReference>
<dbReference type="InterPro" id="IPR055355">
    <property type="entry name" value="ZP-C"/>
</dbReference>
<sequence>MDVFLTFAKEFYGGVFTEEGIGDQRCRWRGHGQRTMVIRFSFVNDSECGLSTNESGGEYSMKLIVSPIDGLLVDGFTTIGVRCIYSTHDVTLTLPPGLNGLSALQINGHEHDDGVITGNGVAPLLSMQILDGHGINGMPLTKASIGQRITLDLVLKNTVIYDFYVYSCTANDGTNNPDASINVVDSNGCAVRLSRAIDIPIFATEPYNHGPKHIFLHMYGFQFTSSQFVHFECRVKPCVRSCHRQQCAADVVKTPLVLALRRRREEAERNGSLDTLRMQTVLQIEAQQTQTAALVSSQEKLDVDKMLPACLLILGVITSLIVLFCLRSSTIKLQMAEDKSI</sequence>
<evidence type="ECO:0000313" key="4">
    <source>
        <dbReference type="Proteomes" id="UP000053766"/>
    </source>
</evidence>
<dbReference type="PANTHER" id="PTHR46560:SF13">
    <property type="entry name" value="ZP DOMAIN-CONTAINING PROTEIN"/>
    <property type="match status" value="1"/>
</dbReference>